<comment type="caution">
    <text evidence="2">The sequence shown here is derived from an EMBL/GenBank/DDBJ whole genome shotgun (WGS) entry which is preliminary data.</text>
</comment>
<dbReference type="Pfam" id="PF24719">
    <property type="entry name" value="Imm33-like"/>
    <property type="match status" value="1"/>
</dbReference>
<gene>
    <name evidence="2" type="ORF">QUF89_01705</name>
</gene>
<organism evidence="2 3">
    <name type="scientific">Peribacillus simplex</name>
    <dbReference type="NCBI Taxonomy" id="1478"/>
    <lineage>
        <taxon>Bacteria</taxon>
        <taxon>Bacillati</taxon>
        <taxon>Bacillota</taxon>
        <taxon>Bacilli</taxon>
        <taxon>Bacillales</taxon>
        <taxon>Bacillaceae</taxon>
        <taxon>Peribacillus</taxon>
    </lineage>
</organism>
<dbReference type="EMBL" id="JAUCEY010000007">
    <property type="protein sequence ID" value="MDM5450969.1"/>
    <property type="molecule type" value="Genomic_DNA"/>
</dbReference>
<feature type="domain" description="Imm33-like" evidence="1">
    <location>
        <begin position="105"/>
        <end position="207"/>
    </location>
</feature>
<dbReference type="RefSeq" id="WP_289319148.1">
    <property type="nucleotide sequence ID" value="NZ_JAUCEY010000007.1"/>
</dbReference>
<evidence type="ECO:0000313" key="3">
    <source>
        <dbReference type="Proteomes" id="UP001234602"/>
    </source>
</evidence>
<dbReference type="AlphaFoldDB" id="A0AAW7IBP8"/>
<proteinExistence type="predicted"/>
<accession>A0AAW7IBP8</accession>
<reference evidence="2" key="1">
    <citation type="submission" date="2023-06" db="EMBL/GenBank/DDBJ databases">
        <title>Comparative genomics of Bacillaceae isolates and their secondary metabolite potential.</title>
        <authorList>
            <person name="Song L."/>
            <person name="Nielsen L.J."/>
            <person name="Mohite O."/>
            <person name="Xu X."/>
            <person name="Weber T."/>
            <person name="Kovacs A.T."/>
        </authorList>
    </citation>
    <scope>NUCLEOTIDE SEQUENCE</scope>
    <source>
        <strain evidence="2">D8_B_37</strain>
    </source>
</reference>
<dbReference type="InterPro" id="IPR056509">
    <property type="entry name" value="Imm33-like"/>
</dbReference>
<name>A0AAW7IBP8_9BACI</name>
<evidence type="ECO:0000313" key="2">
    <source>
        <dbReference type="EMBL" id="MDM5450969.1"/>
    </source>
</evidence>
<evidence type="ECO:0000259" key="1">
    <source>
        <dbReference type="Pfam" id="PF24719"/>
    </source>
</evidence>
<protein>
    <recommendedName>
        <fullName evidence="1">Imm33-like domain-containing protein</fullName>
    </recommendedName>
</protein>
<dbReference type="Proteomes" id="UP001234602">
    <property type="component" value="Unassembled WGS sequence"/>
</dbReference>
<sequence>MKYEILVDNKSMEVKSIGAISYGLYDIVVKIGSDELIEPAKEFITFTLNYQIDSGKKINPGQSMTYGYWLVKFEKCNMHLEVWEYDLNATKFIKGADLALRYWEEQLYICEELDADFEPPTADKTVMLSKNILEEDGIIQGVRYFGEAQSSGWLLYRDEEDLDEEKERNLITLRLHELTAKKSDLVCFFGLPSGYRFIIEDDGYDAWCDENIVE</sequence>